<feature type="compositionally biased region" description="Basic and acidic residues" evidence="1">
    <location>
        <begin position="474"/>
        <end position="502"/>
    </location>
</feature>
<feature type="region of interest" description="Disordered" evidence="1">
    <location>
        <begin position="1063"/>
        <end position="1194"/>
    </location>
</feature>
<feature type="compositionally biased region" description="Low complexity" evidence="1">
    <location>
        <begin position="904"/>
        <end position="916"/>
    </location>
</feature>
<name>A0A086QJR8_TOXGO</name>
<feature type="compositionally biased region" description="Basic and acidic residues" evidence="1">
    <location>
        <begin position="1489"/>
        <end position="1504"/>
    </location>
</feature>
<feature type="compositionally biased region" description="Basic and acidic residues" evidence="1">
    <location>
        <begin position="1004"/>
        <end position="1040"/>
    </location>
</feature>
<evidence type="ECO:0000256" key="1">
    <source>
        <dbReference type="SAM" id="MobiDB-lite"/>
    </source>
</evidence>
<organism evidence="2 3">
    <name type="scientific">Toxoplasma gondii MAS</name>
    <dbReference type="NCBI Taxonomy" id="943118"/>
    <lineage>
        <taxon>Eukaryota</taxon>
        <taxon>Sar</taxon>
        <taxon>Alveolata</taxon>
        <taxon>Apicomplexa</taxon>
        <taxon>Conoidasida</taxon>
        <taxon>Coccidia</taxon>
        <taxon>Eucoccidiorida</taxon>
        <taxon>Eimeriorina</taxon>
        <taxon>Sarcocystidae</taxon>
        <taxon>Toxoplasma</taxon>
    </lineage>
</organism>
<feature type="compositionally biased region" description="Basic and acidic residues" evidence="1">
    <location>
        <begin position="685"/>
        <end position="721"/>
    </location>
</feature>
<feature type="compositionally biased region" description="Basic and acidic residues" evidence="1">
    <location>
        <begin position="1121"/>
        <end position="1154"/>
    </location>
</feature>
<protein>
    <submittedName>
        <fullName evidence="2">Uncharacterized protein</fullName>
    </submittedName>
</protein>
<feature type="compositionally biased region" description="Basic and acidic residues" evidence="1">
    <location>
        <begin position="352"/>
        <end position="399"/>
    </location>
</feature>
<feature type="compositionally biased region" description="Low complexity" evidence="1">
    <location>
        <begin position="69"/>
        <end position="81"/>
    </location>
</feature>
<feature type="compositionally biased region" description="Basic and acidic residues" evidence="1">
    <location>
        <begin position="427"/>
        <end position="443"/>
    </location>
</feature>
<feature type="compositionally biased region" description="Low complexity" evidence="1">
    <location>
        <begin position="131"/>
        <end position="140"/>
    </location>
</feature>
<feature type="compositionally biased region" description="Low complexity" evidence="1">
    <location>
        <begin position="1157"/>
        <end position="1194"/>
    </location>
</feature>
<feature type="region of interest" description="Disordered" evidence="1">
    <location>
        <begin position="578"/>
        <end position="721"/>
    </location>
</feature>
<feature type="region of interest" description="Disordered" evidence="1">
    <location>
        <begin position="1214"/>
        <end position="1248"/>
    </location>
</feature>
<feature type="compositionally biased region" description="Polar residues" evidence="1">
    <location>
        <begin position="587"/>
        <end position="598"/>
    </location>
</feature>
<gene>
    <name evidence="2" type="ORF">TGMAS_309080</name>
</gene>
<feature type="region of interest" description="Disordered" evidence="1">
    <location>
        <begin position="62"/>
        <end position="81"/>
    </location>
</feature>
<feature type="region of interest" description="Disordered" evidence="1">
    <location>
        <begin position="172"/>
        <end position="207"/>
    </location>
</feature>
<evidence type="ECO:0000313" key="3">
    <source>
        <dbReference type="Proteomes" id="UP000028821"/>
    </source>
</evidence>
<feature type="compositionally biased region" description="Basic residues" evidence="1">
    <location>
        <begin position="296"/>
        <end position="306"/>
    </location>
</feature>
<feature type="compositionally biased region" description="Low complexity" evidence="1">
    <location>
        <begin position="873"/>
        <end position="892"/>
    </location>
</feature>
<feature type="compositionally biased region" description="Basic residues" evidence="1">
    <location>
        <begin position="656"/>
        <end position="672"/>
    </location>
</feature>
<dbReference type="Proteomes" id="UP000028821">
    <property type="component" value="Unassembled WGS sequence"/>
</dbReference>
<feature type="region of interest" description="Disordered" evidence="1">
    <location>
        <begin position="1412"/>
        <end position="1530"/>
    </location>
</feature>
<feature type="compositionally biased region" description="Basic and acidic residues" evidence="1">
    <location>
        <begin position="307"/>
        <end position="345"/>
    </location>
</feature>
<feature type="compositionally biased region" description="Basic and acidic residues" evidence="1">
    <location>
        <begin position="1078"/>
        <end position="1112"/>
    </location>
</feature>
<feature type="compositionally biased region" description="Basic and acidic residues" evidence="1">
    <location>
        <begin position="517"/>
        <end position="527"/>
    </location>
</feature>
<feature type="region of interest" description="Disordered" evidence="1">
    <location>
        <begin position="131"/>
        <end position="152"/>
    </location>
</feature>
<feature type="compositionally biased region" description="Basic and acidic residues" evidence="1">
    <location>
        <begin position="1431"/>
        <end position="1472"/>
    </location>
</feature>
<feature type="region of interest" description="Disordered" evidence="1">
    <location>
        <begin position="1275"/>
        <end position="1309"/>
    </location>
</feature>
<feature type="region of interest" description="Disordered" evidence="1">
    <location>
        <begin position="871"/>
        <end position="916"/>
    </location>
</feature>
<feature type="region of interest" description="Disordered" evidence="1">
    <location>
        <begin position="228"/>
        <end position="533"/>
    </location>
</feature>
<dbReference type="EMBL" id="AEXC02001457">
    <property type="protein sequence ID" value="KFH12850.1"/>
    <property type="molecule type" value="Genomic_DNA"/>
</dbReference>
<feature type="compositionally biased region" description="Basic residues" evidence="1">
    <location>
        <begin position="264"/>
        <end position="280"/>
    </location>
</feature>
<dbReference type="OrthoDB" id="334048at2759"/>
<sequence length="1550" mass="168584">MTKLSAKGEKRDELCLLWDAVQAEGAHNEQVRSLLGEIAVALTEANGELKDAAEVYRRKRASLRVRHPSSSPASSSSFSSSSFSSSSFSSSSSQSSSSSTAPCPPLGCASRSSSFSASSFLSVSPSAPSPVSWASASSASGTPEHVSHDEEDEEICLPRGFYRRLLRTERRRQREQAKRRQLLQAPTSHLAPDPSRRTGDKRFLSSSSSSLSSLLSSAFARRYLGDASALEAPRGPPRPRRAAEETPEGGGRREKTRSEPDRRHAVRQRAARNRKHKTRKRDSETGGESARGEQRRNKRPRNRLHIYRGDFVEIRWKSPRGTREKNAETAQSEERADAGREDGRDSNGQTAERTDSGRDKREAGDAHRATVEEARRRGRSEERRERGRGRADARPFWTDRRRRSTESSTQTLRFSTAQSRGTSDQSDVQREKSTRENEVENSHRRSCPRRHRTEPAKDTGTDTPPAGRKTAGARKKEGERTKDGARRTEEEKREARRGIREKGRSRRRRGATDLSESEERGQKRQEDTPEEDLETLGNIIGKIRNAATQLQFLESIQEKRERSQQRLIDAYQSFQSDFRLAGKQGNPPRNRQSKRCYTSSSSSPSPSPRSSASSSRSSASSSRSSVSSSRSSPSSLRSSPSSSRSSPSSRLCSLSPRRHATRRKASSRRRLRRGEEDAVSLARPDCSDKRLFASGDEKNEREKATGEARAERERKRGEKKAFDDFAREEMSPGREYDSWKTGKKLGERSEDFLRDTRPPSSYPPFCPYPHYPLSFSPLGRFPPHSASCGLSHSPFPVFPVDPYSCGNSSVCLACSVPSSSSPAVHHLPPCPLPSSPSPSSSAFPAAPSGPLSSSSVPYSFSPVVHHLPPCPVPSSSSPSPSSPAFPAAASGPLSPPSTPPSRPPSLASASPLPPSLASARAASGIEAIRVTFRPAPSAFCADSDGEASLPSFRLSQREGSASSEAPASWRPERQFMAVQSHACVRDAVSSSFESLVSSLSDGEEASRGRDERDRSCGSREQRTPEKIRSSLSETTDREGETSTPTVDQGACCAVRQPPTFLTESRALKDVEEVEGLEEGVKGAERDTANAHRAEEGKQVEGDKRAGSGDFDGHAGSACRPSGRESEKKERTDLDGTDEGRLDAAFEKIDQERRTLHSSSESQASGATSHALSASRRPSPSPAHSSCTPSSTTLSASSVASSSASLCSSFMSASRSLRPADAFADSARRSTLPRGAGQTVGASALPPMPRPFSDFESLRMRLLALQSFSRQKQLQAALRAKQQAREVREESERKRQGQQREDQGIQETLPSKSLASSLFSSSLAFSPSFAGSVPSSPSATASSSTSLSSSSSSLSSLSSYSSSSSSSLSSSSLPSLSLACSSSSPCSSSGSFSASLVPSLSVEMAVEAASATDQAARVATHSPAVATRGPHRREAVEARDQLHTEERKHRAGERECGGEDARRRSRGEEERAVRRSVSGTRRKERKKKPRSESLKDFSKENEERLLTLLLAEDAAEPRGGGGRRSQRRGGTNWEKLFNFSWLADDPSEEEH</sequence>
<reference evidence="2 3" key="1">
    <citation type="submission" date="2014-04" db="EMBL/GenBank/DDBJ databases">
        <authorList>
            <person name="Sibley D."/>
            <person name="Venepally P."/>
            <person name="Karamycheva S."/>
            <person name="Hadjithomas M."/>
            <person name="Khan A."/>
            <person name="Brunk B."/>
            <person name="Roos D."/>
            <person name="Caler E."/>
            <person name="Lorenzi H."/>
        </authorList>
    </citation>
    <scope>NUCLEOTIDE SEQUENCE [LARGE SCALE GENOMIC DNA]</scope>
    <source>
        <strain evidence="2 3">MAS</strain>
    </source>
</reference>
<feature type="compositionally biased region" description="Low complexity" evidence="1">
    <location>
        <begin position="599"/>
        <end position="655"/>
    </location>
</feature>
<feature type="compositionally biased region" description="Basic and acidic residues" evidence="1">
    <location>
        <begin position="194"/>
        <end position="203"/>
    </location>
</feature>
<feature type="compositionally biased region" description="Basic residues" evidence="1">
    <location>
        <begin position="1479"/>
        <end position="1488"/>
    </location>
</feature>
<accession>A0A086QJR8</accession>
<dbReference type="VEuPathDB" id="ToxoDB:TGMAS_309080"/>
<feature type="compositionally biased region" description="Basic and acidic residues" evidence="1">
    <location>
        <begin position="1282"/>
        <end position="1302"/>
    </location>
</feature>
<comment type="caution">
    <text evidence="2">The sequence shown here is derived from an EMBL/GenBank/DDBJ whole genome shotgun (WGS) entry which is preliminary data.</text>
</comment>
<feature type="compositionally biased region" description="Basic and acidic residues" evidence="1">
    <location>
        <begin position="250"/>
        <end position="263"/>
    </location>
</feature>
<feature type="compositionally biased region" description="Pro residues" evidence="1">
    <location>
        <begin position="893"/>
        <end position="903"/>
    </location>
</feature>
<proteinExistence type="predicted"/>
<evidence type="ECO:0000313" key="2">
    <source>
        <dbReference type="EMBL" id="KFH12850.1"/>
    </source>
</evidence>
<feature type="region of interest" description="Disordered" evidence="1">
    <location>
        <begin position="998"/>
        <end position="1051"/>
    </location>
</feature>
<feature type="compositionally biased region" description="Polar residues" evidence="1">
    <location>
        <begin position="414"/>
        <end position="426"/>
    </location>
</feature>